<reference evidence="1 2" key="1">
    <citation type="submission" date="2017-02" db="EMBL/GenBank/DDBJ databases">
        <title>Genome sequence of Microcystis aeruginosa KW.</title>
        <authorList>
            <person name="Oh H.-M."/>
            <person name="Ahn C.-Y."/>
            <person name="Jeong H."/>
            <person name="Srivastava A."/>
            <person name="Lee H.-G."/>
            <person name="Kang S.-R."/>
        </authorList>
    </citation>
    <scope>NUCLEOTIDE SEQUENCE [LARGE SCALE GENOMIC DNA]</scope>
    <source>
        <strain evidence="1 2">KW</strain>
    </source>
</reference>
<dbReference type="EMBL" id="MVGR01000005">
    <property type="protein sequence ID" value="OPF15949.1"/>
    <property type="molecule type" value="Genomic_DNA"/>
</dbReference>
<comment type="caution">
    <text evidence="1">The sequence shown here is derived from an EMBL/GenBank/DDBJ whole genome shotgun (WGS) entry which is preliminary data.</text>
</comment>
<dbReference type="GO" id="GO:0005509">
    <property type="term" value="F:calcium ion binding"/>
    <property type="evidence" value="ECO:0007669"/>
    <property type="project" value="InterPro"/>
</dbReference>
<name>A0A1V4BQ36_MICAE</name>
<dbReference type="Pfam" id="PF00353">
    <property type="entry name" value="HemolysinCabind"/>
    <property type="match status" value="3"/>
</dbReference>
<dbReference type="PRINTS" id="PR00313">
    <property type="entry name" value="CABNDNGRPT"/>
</dbReference>
<dbReference type="InterPro" id="IPR001343">
    <property type="entry name" value="Hemolysn_Ca-bd"/>
</dbReference>
<dbReference type="InterPro" id="IPR011049">
    <property type="entry name" value="Serralysin-like_metalloprot_C"/>
</dbReference>
<gene>
    <name evidence="1" type="ORF">B1L04_26540</name>
</gene>
<evidence type="ECO:0008006" key="3">
    <source>
        <dbReference type="Google" id="ProtNLM"/>
    </source>
</evidence>
<dbReference type="AlphaFoldDB" id="A0A1V4BQ36"/>
<proteinExistence type="predicted"/>
<protein>
    <recommendedName>
        <fullName evidence="3">Calcium-binding protein</fullName>
    </recommendedName>
</protein>
<accession>A0A1V4BQ36</accession>
<dbReference type="Proteomes" id="UP000189835">
    <property type="component" value="Unassembled WGS sequence"/>
</dbReference>
<dbReference type="Gene3D" id="2.160.20.160">
    <property type="match status" value="1"/>
</dbReference>
<organism evidence="1 2">
    <name type="scientific">Microcystis aeruginosa KW</name>
    <dbReference type="NCBI Taxonomy" id="1960155"/>
    <lineage>
        <taxon>Bacteria</taxon>
        <taxon>Bacillati</taxon>
        <taxon>Cyanobacteriota</taxon>
        <taxon>Cyanophyceae</taxon>
        <taxon>Oscillatoriophycideae</taxon>
        <taxon>Chroococcales</taxon>
        <taxon>Microcystaceae</taxon>
        <taxon>Microcystis</taxon>
    </lineage>
</organism>
<dbReference type="SUPFAM" id="SSF51120">
    <property type="entry name" value="beta-Roll"/>
    <property type="match status" value="1"/>
</dbReference>
<dbReference type="RefSeq" id="WP_079209923.1">
    <property type="nucleotide sequence ID" value="NZ_MVGR01000005.1"/>
</dbReference>
<evidence type="ECO:0000313" key="2">
    <source>
        <dbReference type="Proteomes" id="UP000189835"/>
    </source>
</evidence>
<evidence type="ECO:0000313" key="1">
    <source>
        <dbReference type="EMBL" id="OPF15949.1"/>
    </source>
</evidence>
<sequence length="592" mass="64984">MYNTTGSHGEGIQEFIYGEDGDDFLVGGNPETNLALTGAIYIDGGKGNDFISDRVKGFNILSGGEGNDTIYGRYGLDGNIIGDAGDDVIYAGQYHGINGGAGTDTVYIPGSIHDYERFNGWGNNSPNGAIDVELKHKTSLDQYGKPKRYFISDVEYLVFENNPSQKIPLPFTDAPFTSGFKNEHKTINIGIQNKSLYQEIPAIVKSFAWGPDFKTEIEKTIIDKSGKFYDLFLGFKAGIEGFLKLKVDINFNPGTININLPTAINVSANRFRNDLSVHTNYGVNNSASYQINSPQGFFKSYIDFAMKNTLELNAKAEATTPAVKVFGETIIDSQTFGFNTKIGLPENLKDLRYTYDLIDINALNKTYEKEFKYGNISAKFPQTSFTGTLENSRTLSGSGSDSIVNADLFLDQFILEKTPIPLAYTYQQSLGVNEAGADVFARFTALGATLKGSLNLNQDIDVTLAGFRAKYNLENNGVQTRDFLLGGNSDNFFVGDNFDLNGNGRLDVGLELTPIVQITNKTYLTAKIDAELAIPKIEYGINAHLLGNNYSSSGAFSLFKQTVPLFNFNLPTLYEKTWEISGLGSELFNLAV</sequence>